<evidence type="ECO:0000313" key="2">
    <source>
        <dbReference type="Proteomes" id="UP000272942"/>
    </source>
</evidence>
<sequence>MATSRPDVLPQYNYVHAEQPVPSPEETESIFDPFEDEFPMRFVNFKQQFKVYRILQSNAHTQILEPAGAASDSPVLRVHDNDMEMECALKVLSKRQILNRGWKSVEQTNQEARILV</sequence>
<name>A0A183AD66_9TREM</name>
<dbReference type="EMBL" id="UZAN01041743">
    <property type="protein sequence ID" value="VDP73973.1"/>
    <property type="molecule type" value="Genomic_DNA"/>
</dbReference>
<dbReference type="WBParaSite" id="ECPE_0000491301-mRNA-1">
    <property type="protein sequence ID" value="ECPE_0000491301-mRNA-1"/>
    <property type="gene ID" value="ECPE_0000491301"/>
</dbReference>
<evidence type="ECO:0000313" key="1">
    <source>
        <dbReference type="EMBL" id="VDP73973.1"/>
    </source>
</evidence>
<gene>
    <name evidence="1" type="ORF">ECPE_LOCUS4901</name>
</gene>
<dbReference type="Proteomes" id="UP000272942">
    <property type="component" value="Unassembled WGS sequence"/>
</dbReference>
<reference evidence="1 2" key="2">
    <citation type="submission" date="2018-11" db="EMBL/GenBank/DDBJ databases">
        <authorList>
            <consortium name="Pathogen Informatics"/>
        </authorList>
    </citation>
    <scope>NUCLEOTIDE SEQUENCE [LARGE SCALE GENOMIC DNA]</scope>
    <source>
        <strain evidence="1 2">Egypt</strain>
    </source>
</reference>
<dbReference type="AlphaFoldDB" id="A0A183AD66"/>
<organism evidence="3">
    <name type="scientific">Echinostoma caproni</name>
    <dbReference type="NCBI Taxonomy" id="27848"/>
    <lineage>
        <taxon>Eukaryota</taxon>
        <taxon>Metazoa</taxon>
        <taxon>Spiralia</taxon>
        <taxon>Lophotrochozoa</taxon>
        <taxon>Platyhelminthes</taxon>
        <taxon>Trematoda</taxon>
        <taxon>Digenea</taxon>
        <taxon>Plagiorchiida</taxon>
        <taxon>Echinostomata</taxon>
        <taxon>Echinostomatoidea</taxon>
        <taxon>Echinostomatidae</taxon>
        <taxon>Echinostoma</taxon>
    </lineage>
</organism>
<evidence type="ECO:0000313" key="3">
    <source>
        <dbReference type="WBParaSite" id="ECPE_0000491301-mRNA-1"/>
    </source>
</evidence>
<accession>A0A183AD66</accession>
<proteinExistence type="predicted"/>
<protein>
    <submittedName>
        <fullName evidence="3">RanBD1 domain-containing protein</fullName>
    </submittedName>
</protein>
<keyword evidence="2" id="KW-1185">Reference proteome</keyword>
<reference evidence="3" key="1">
    <citation type="submission" date="2016-06" db="UniProtKB">
        <authorList>
            <consortium name="WormBaseParasite"/>
        </authorList>
    </citation>
    <scope>IDENTIFICATION</scope>
</reference>